<organism evidence="1 2">
    <name type="scientific">Flavobacterium frigoritolerans</name>
    <dbReference type="NCBI Taxonomy" id="2987686"/>
    <lineage>
        <taxon>Bacteria</taxon>
        <taxon>Pseudomonadati</taxon>
        <taxon>Bacteroidota</taxon>
        <taxon>Flavobacteriia</taxon>
        <taxon>Flavobacteriales</taxon>
        <taxon>Flavobacteriaceae</taxon>
        <taxon>Flavobacterium</taxon>
    </lineage>
</organism>
<comment type="caution">
    <text evidence="1">The sequence shown here is derived from an EMBL/GenBank/DDBJ whole genome shotgun (WGS) entry which is preliminary data.</text>
</comment>
<evidence type="ECO:0000313" key="1">
    <source>
        <dbReference type="EMBL" id="MCV9931562.1"/>
    </source>
</evidence>
<accession>A0A9X2ZMX3</accession>
<evidence type="ECO:0000313" key="2">
    <source>
        <dbReference type="Proteomes" id="UP001151133"/>
    </source>
</evidence>
<dbReference type="EMBL" id="JAOZEV010000002">
    <property type="protein sequence ID" value="MCV9931562.1"/>
    <property type="molecule type" value="Genomic_DNA"/>
</dbReference>
<keyword evidence="2" id="KW-1185">Reference proteome</keyword>
<protein>
    <submittedName>
        <fullName evidence="1">Uncharacterized protein</fullName>
    </submittedName>
</protein>
<proteinExistence type="predicted"/>
<dbReference type="AlphaFoldDB" id="A0A9X2ZMX3"/>
<sequence length="72" mass="8394">MSENKLSKETEIRLTDFFNKSIDPKSMAKAIRQVNHTLSLSLMRGSEIKDIEDDFYWLNKLAEALDPYLDVE</sequence>
<reference evidence="1" key="1">
    <citation type="submission" date="2022-10" db="EMBL/GenBank/DDBJ databases">
        <title>Two novel species of Flavobacterium.</title>
        <authorList>
            <person name="Liu Q."/>
            <person name="Xin Y.-H."/>
        </authorList>
    </citation>
    <scope>NUCLEOTIDE SEQUENCE</scope>
    <source>
        <strain evidence="1">LS1R47</strain>
    </source>
</reference>
<dbReference type="Proteomes" id="UP001151133">
    <property type="component" value="Unassembled WGS sequence"/>
</dbReference>
<dbReference type="RefSeq" id="WP_264285879.1">
    <property type="nucleotide sequence ID" value="NZ_JAOZEV010000002.1"/>
</dbReference>
<gene>
    <name evidence="1" type="ORF">OIU80_04655</name>
</gene>
<name>A0A9X2ZMX3_9FLAO</name>